<feature type="region of interest" description="Disordered" evidence="3">
    <location>
        <begin position="483"/>
        <end position="506"/>
    </location>
</feature>
<gene>
    <name evidence="5" type="ORF">DMAD_00730</name>
</gene>
<dbReference type="Proteomes" id="UP001500889">
    <property type="component" value="Chromosome A"/>
</dbReference>
<protein>
    <submittedName>
        <fullName evidence="5">Protein Tob1</fullName>
    </submittedName>
</protein>
<feature type="compositionally biased region" description="Low complexity" evidence="3">
    <location>
        <begin position="168"/>
        <end position="180"/>
    </location>
</feature>
<dbReference type="FunFam" id="3.90.640.90:FF:000001">
    <property type="entry name" value="TOB1 isoform 1"/>
    <property type="match status" value="1"/>
</dbReference>
<dbReference type="PANTHER" id="PTHR17537">
    <property type="entry name" value="TRANSDUCER OF ERBB2 TOB"/>
    <property type="match status" value="1"/>
</dbReference>
<dbReference type="GO" id="GO:0005634">
    <property type="term" value="C:nucleus"/>
    <property type="evidence" value="ECO:0007669"/>
    <property type="project" value="TreeGrafter"/>
</dbReference>
<dbReference type="EMBL" id="AP029266">
    <property type="protein sequence ID" value="BFG00811.1"/>
    <property type="molecule type" value="Genomic_DNA"/>
</dbReference>
<evidence type="ECO:0000256" key="2">
    <source>
        <dbReference type="ARBA" id="ARBA00022553"/>
    </source>
</evidence>
<dbReference type="PRINTS" id="PR00310">
    <property type="entry name" value="ANTIPRLFBTG1"/>
</dbReference>
<reference evidence="5 6" key="1">
    <citation type="submission" date="2024-02" db="EMBL/GenBank/DDBJ databases">
        <title>A chromosome-level genome assembly of Drosophila madeirensis, a fruit fly species endemic to Madeira island.</title>
        <authorList>
            <person name="Tomihara K."/>
            <person name="Llopart A."/>
            <person name="Yamamoto D."/>
        </authorList>
    </citation>
    <scope>NUCLEOTIDE SEQUENCE [LARGE SCALE GENOMIC DNA]</scope>
    <source>
        <strain evidence="5 6">RF1</strain>
    </source>
</reference>
<dbReference type="InterPro" id="IPR036054">
    <property type="entry name" value="BTG-like_sf"/>
</dbReference>
<organism evidence="5 6">
    <name type="scientific">Drosophila madeirensis</name>
    <name type="common">Fruit fly</name>
    <dbReference type="NCBI Taxonomy" id="30013"/>
    <lineage>
        <taxon>Eukaryota</taxon>
        <taxon>Metazoa</taxon>
        <taxon>Ecdysozoa</taxon>
        <taxon>Arthropoda</taxon>
        <taxon>Hexapoda</taxon>
        <taxon>Insecta</taxon>
        <taxon>Pterygota</taxon>
        <taxon>Neoptera</taxon>
        <taxon>Endopterygota</taxon>
        <taxon>Diptera</taxon>
        <taxon>Brachycera</taxon>
        <taxon>Muscomorpha</taxon>
        <taxon>Ephydroidea</taxon>
        <taxon>Drosophilidae</taxon>
        <taxon>Drosophila</taxon>
        <taxon>Sophophora</taxon>
    </lineage>
</organism>
<sequence>MHIEIQVALNFVISYLYNKLPRRRVNIFGEELEKALRDKFQGHWYPEKPFKGSAYRCLKTGDAIDSVLERAARESGVPISDVLENLPHELSVWMDPGEVSFRVGEKGAVKILYTENNENHEDSRSADREVTKTFNPEAQCFRPIDVVNTTLTNLSLSPKSLPVPMPQAGSSPHSAASGSPTYKGSPNPNASNGSCGSASGSSTGSATAQGQAQGQTTQAPPHGNTSAGGTASAYLQRAPQAPLTFTTATFAQTKFGSTKLKTSSKRASSSAYRMSPTEFSNYIKQRAIQQQMHHGHGVVSSQGYAALDPVSPARSISPNPLALGGQMATGAVAGDHFFYPGVVMGLYPPFNGQRNLYESHFNGDANMAMFAGHPHVNPVGGGAKYSTYMEACYYPNGQHVSQQQQLGGQMDNESCTYGLEADQCNIDEVGAASVGVGVAAGAGAGAGAGDSSPDNSPIATPPVAAMPNQNSAAVAATTVDTAATAGPASPGVNQQQQQTESSSSSNLIDGINSFYGTGSSYQQLLVAN</sequence>
<feature type="compositionally biased region" description="Low complexity" evidence="3">
    <location>
        <begin position="196"/>
        <end position="219"/>
    </location>
</feature>
<feature type="compositionally biased region" description="Polar residues" evidence="3">
    <location>
        <begin position="182"/>
        <end position="195"/>
    </location>
</feature>
<evidence type="ECO:0000259" key="4">
    <source>
        <dbReference type="SMART" id="SM00099"/>
    </source>
</evidence>
<dbReference type="AlphaFoldDB" id="A0AAU9FZ02"/>
<feature type="domain" description="Anti-proliferative protein" evidence="4">
    <location>
        <begin position="1"/>
        <end position="106"/>
    </location>
</feature>
<dbReference type="GO" id="GO:0005737">
    <property type="term" value="C:cytoplasm"/>
    <property type="evidence" value="ECO:0007669"/>
    <property type="project" value="TreeGrafter"/>
</dbReference>
<feature type="region of interest" description="Disordered" evidence="3">
    <location>
        <begin position="158"/>
        <end position="230"/>
    </location>
</feature>
<evidence type="ECO:0000256" key="1">
    <source>
        <dbReference type="ARBA" id="ARBA00007989"/>
    </source>
</evidence>
<dbReference type="Gene3D" id="3.90.640.90">
    <property type="entry name" value="Anti-proliferative protein, N-terminal domain"/>
    <property type="match status" value="1"/>
</dbReference>
<keyword evidence="2" id="KW-0597">Phosphoprotein</keyword>
<name>A0AAU9FZ02_DROMD</name>
<dbReference type="InterPro" id="IPR002087">
    <property type="entry name" value="Anti_prolifrtn"/>
</dbReference>
<comment type="similarity">
    <text evidence="1">Belongs to the BTG family.</text>
</comment>
<evidence type="ECO:0000313" key="6">
    <source>
        <dbReference type="Proteomes" id="UP001500889"/>
    </source>
</evidence>
<evidence type="ECO:0000256" key="3">
    <source>
        <dbReference type="SAM" id="MobiDB-lite"/>
    </source>
</evidence>
<accession>A0AAU9FZ02</accession>
<dbReference type="GO" id="GO:0003714">
    <property type="term" value="F:transcription corepressor activity"/>
    <property type="evidence" value="ECO:0007669"/>
    <property type="project" value="TreeGrafter"/>
</dbReference>
<dbReference type="Pfam" id="PF07742">
    <property type="entry name" value="BTG"/>
    <property type="match status" value="1"/>
</dbReference>
<evidence type="ECO:0000313" key="5">
    <source>
        <dbReference type="EMBL" id="BFG00811.1"/>
    </source>
</evidence>
<proteinExistence type="inferred from homology"/>
<dbReference type="SMART" id="SM00099">
    <property type="entry name" value="btg1"/>
    <property type="match status" value="1"/>
</dbReference>
<dbReference type="SUPFAM" id="SSF160696">
    <property type="entry name" value="BTG domain-like"/>
    <property type="match status" value="1"/>
</dbReference>
<keyword evidence="6" id="KW-1185">Reference proteome</keyword>
<dbReference type="InterPro" id="IPR015676">
    <property type="entry name" value="Tob1/2"/>
</dbReference>
<dbReference type="PANTHER" id="PTHR17537:SF5">
    <property type="entry name" value="TRANSDUCER OF ERBB2, ISOFORM A"/>
    <property type="match status" value="1"/>
</dbReference>
<feature type="region of interest" description="Disordered" evidence="3">
    <location>
        <begin position="444"/>
        <end position="465"/>
    </location>
</feature>
<feature type="compositionally biased region" description="Low complexity" evidence="3">
    <location>
        <begin position="494"/>
        <end position="505"/>
    </location>
</feature>